<keyword evidence="2" id="KW-1185">Reference proteome</keyword>
<gene>
    <name evidence="1" type="ORF">O3G_MSEX014717</name>
</gene>
<evidence type="ECO:0000313" key="2">
    <source>
        <dbReference type="Proteomes" id="UP000791440"/>
    </source>
</evidence>
<dbReference type="Proteomes" id="UP000791440">
    <property type="component" value="Unassembled WGS sequence"/>
</dbReference>
<protein>
    <submittedName>
        <fullName evidence="1">Uncharacterized protein</fullName>
    </submittedName>
</protein>
<dbReference type="PANTHER" id="PTHR22455:SF10">
    <property type="entry name" value="CILIA- AND FLAGELLA-ASSOCIATED PROTEIN 91"/>
    <property type="match status" value="1"/>
</dbReference>
<organism evidence="1 2">
    <name type="scientific">Manduca sexta</name>
    <name type="common">Tobacco hawkmoth</name>
    <name type="synonym">Tobacco hornworm</name>
    <dbReference type="NCBI Taxonomy" id="7130"/>
    <lineage>
        <taxon>Eukaryota</taxon>
        <taxon>Metazoa</taxon>
        <taxon>Ecdysozoa</taxon>
        <taxon>Arthropoda</taxon>
        <taxon>Hexapoda</taxon>
        <taxon>Insecta</taxon>
        <taxon>Pterygota</taxon>
        <taxon>Neoptera</taxon>
        <taxon>Endopterygota</taxon>
        <taxon>Lepidoptera</taxon>
        <taxon>Glossata</taxon>
        <taxon>Ditrysia</taxon>
        <taxon>Bombycoidea</taxon>
        <taxon>Sphingidae</taxon>
        <taxon>Sphinginae</taxon>
        <taxon>Sphingini</taxon>
        <taxon>Manduca</taxon>
    </lineage>
</organism>
<dbReference type="InterPro" id="IPR026720">
    <property type="entry name" value="CFAP91"/>
</dbReference>
<name>A0A922D0R0_MANSE</name>
<accession>A0A922D0R0</accession>
<reference evidence="1" key="2">
    <citation type="submission" date="2020-12" db="EMBL/GenBank/DDBJ databases">
        <authorList>
            <person name="Kanost M."/>
        </authorList>
    </citation>
    <scope>NUCLEOTIDE SEQUENCE</scope>
</reference>
<proteinExistence type="predicted"/>
<comment type="caution">
    <text evidence="1">The sequence shown here is derived from an EMBL/GenBank/DDBJ whole genome shotgun (WGS) entry which is preliminary data.</text>
</comment>
<dbReference type="AlphaFoldDB" id="A0A922D0R0"/>
<dbReference type="EMBL" id="JH669249">
    <property type="protein sequence ID" value="KAG6464766.1"/>
    <property type="molecule type" value="Genomic_DNA"/>
</dbReference>
<reference evidence="1" key="1">
    <citation type="journal article" date="2016" name="Insect Biochem. Mol. Biol.">
        <title>Multifaceted biological insights from a draft genome sequence of the tobacco hornworm moth, Manduca sexta.</title>
        <authorList>
            <person name="Kanost M.R."/>
            <person name="Arrese E.L."/>
            <person name="Cao X."/>
            <person name="Chen Y.R."/>
            <person name="Chellapilla S."/>
            <person name="Goldsmith M.R."/>
            <person name="Grosse-Wilde E."/>
            <person name="Heckel D.G."/>
            <person name="Herndon N."/>
            <person name="Jiang H."/>
            <person name="Papanicolaou A."/>
            <person name="Qu J."/>
            <person name="Soulages J.L."/>
            <person name="Vogel H."/>
            <person name="Walters J."/>
            <person name="Waterhouse R.M."/>
            <person name="Ahn S.J."/>
            <person name="Almeida F.C."/>
            <person name="An C."/>
            <person name="Aqrawi P."/>
            <person name="Bretschneider A."/>
            <person name="Bryant W.B."/>
            <person name="Bucks S."/>
            <person name="Chao H."/>
            <person name="Chevignon G."/>
            <person name="Christen J.M."/>
            <person name="Clarke D.F."/>
            <person name="Dittmer N.T."/>
            <person name="Ferguson L.C.F."/>
            <person name="Garavelou S."/>
            <person name="Gordon K.H.J."/>
            <person name="Gunaratna R.T."/>
            <person name="Han Y."/>
            <person name="Hauser F."/>
            <person name="He Y."/>
            <person name="Heidel-Fischer H."/>
            <person name="Hirsh A."/>
            <person name="Hu Y."/>
            <person name="Jiang H."/>
            <person name="Kalra D."/>
            <person name="Klinner C."/>
            <person name="Konig C."/>
            <person name="Kovar C."/>
            <person name="Kroll A.R."/>
            <person name="Kuwar S.S."/>
            <person name="Lee S.L."/>
            <person name="Lehman R."/>
            <person name="Li K."/>
            <person name="Li Z."/>
            <person name="Liang H."/>
            <person name="Lovelace S."/>
            <person name="Lu Z."/>
            <person name="Mansfield J.H."/>
            <person name="McCulloch K.J."/>
            <person name="Mathew T."/>
            <person name="Morton B."/>
            <person name="Muzny D.M."/>
            <person name="Neunemann D."/>
            <person name="Ongeri F."/>
            <person name="Pauchet Y."/>
            <person name="Pu L.L."/>
            <person name="Pyrousis I."/>
            <person name="Rao X.J."/>
            <person name="Redding A."/>
            <person name="Roesel C."/>
            <person name="Sanchez-Gracia A."/>
            <person name="Schaack S."/>
            <person name="Shukla A."/>
            <person name="Tetreau G."/>
            <person name="Wang Y."/>
            <person name="Xiong G.H."/>
            <person name="Traut W."/>
            <person name="Walsh T.K."/>
            <person name="Worley K.C."/>
            <person name="Wu D."/>
            <person name="Wu W."/>
            <person name="Wu Y.Q."/>
            <person name="Zhang X."/>
            <person name="Zou Z."/>
            <person name="Zucker H."/>
            <person name="Briscoe A.D."/>
            <person name="Burmester T."/>
            <person name="Clem R.J."/>
            <person name="Feyereisen R."/>
            <person name="Grimmelikhuijzen C.J.P."/>
            <person name="Hamodrakas S.J."/>
            <person name="Hansson B.S."/>
            <person name="Huguet E."/>
            <person name="Jermiin L.S."/>
            <person name="Lan Q."/>
            <person name="Lehman H.K."/>
            <person name="Lorenzen M."/>
            <person name="Merzendorfer H."/>
            <person name="Michalopoulos I."/>
            <person name="Morton D.B."/>
            <person name="Muthukrishnan S."/>
            <person name="Oakeshott J.G."/>
            <person name="Palmer W."/>
            <person name="Park Y."/>
            <person name="Passarelli A.L."/>
            <person name="Rozas J."/>
            <person name="Schwartz L.M."/>
            <person name="Smith W."/>
            <person name="Southgate A."/>
            <person name="Vilcinskas A."/>
            <person name="Vogt R."/>
            <person name="Wang P."/>
            <person name="Werren J."/>
            <person name="Yu X.Q."/>
            <person name="Zhou J.J."/>
            <person name="Brown S.J."/>
            <person name="Scherer S.E."/>
            <person name="Richards S."/>
            <person name="Blissard G.W."/>
        </authorList>
    </citation>
    <scope>NUCLEOTIDE SEQUENCE</scope>
</reference>
<sequence>MSNQIPRLCLQEDAITALVEELCGGAVSAALHFLEKELRRLKEERRQHAFILIALRDKAMREAAEAGRRQKEEHRRREHDEMFKQVLGVTQQTVDAYLLEVVEQGVELAAEEDALRYITIYTYKSGLPNLYAFPCLTVFLS</sequence>
<evidence type="ECO:0000313" key="1">
    <source>
        <dbReference type="EMBL" id="KAG6464766.1"/>
    </source>
</evidence>
<dbReference type="PANTHER" id="PTHR22455">
    <property type="entry name" value="CILIA- AND FLAGELLA-ASSOCIATED PROTEIN 91"/>
    <property type="match status" value="1"/>
</dbReference>